<evidence type="ECO:0008006" key="3">
    <source>
        <dbReference type="Google" id="ProtNLM"/>
    </source>
</evidence>
<evidence type="ECO:0000313" key="1">
    <source>
        <dbReference type="EMBL" id="MFB8769777.1"/>
    </source>
</evidence>
<name>A0ABV5DYX0_9ACTN</name>
<organism evidence="1 2">
    <name type="scientific">Nocardiopsis alba</name>
    <dbReference type="NCBI Taxonomy" id="53437"/>
    <lineage>
        <taxon>Bacteria</taxon>
        <taxon>Bacillati</taxon>
        <taxon>Actinomycetota</taxon>
        <taxon>Actinomycetes</taxon>
        <taxon>Streptosporangiales</taxon>
        <taxon>Nocardiopsidaceae</taxon>
        <taxon>Nocardiopsis</taxon>
    </lineage>
</organism>
<dbReference type="RefSeq" id="WP_357717349.1">
    <property type="nucleotide sequence ID" value="NZ_JAYMRS010000007.1"/>
</dbReference>
<dbReference type="Proteomes" id="UP001585053">
    <property type="component" value="Unassembled WGS sequence"/>
</dbReference>
<evidence type="ECO:0000313" key="2">
    <source>
        <dbReference type="Proteomes" id="UP001585053"/>
    </source>
</evidence>
<accession>A0ABV5DYX0</accession>
<reference evidence="1 2" key="1">
    <citation type="submission" date="2024-01" db="EMBL/GenBank/DDBJ databases">
        <title>Genome mining of biosynthetic gene clusters to explore secondary metabolites of Streptomyces sp.</title>
        <authorList>
            <person name="Baig A."/>
            <person name="Ajitkumar Shintre N."/>
            <person name="Kumar H."/>
            <person name="Anbarasu A."/>
            <person name="Ramaiah S."/>
        </authorList>
    </citation>
    <scope>NUCLEOTIDE SEQUENCE [LARGE SCALE GENOMIC DNA]</scope>
    <source>
        <strain evidence="1 2">A01</strain>
    </source>
</reference>
<sequence>MAVGSGVFEETRVVFRACTSAQLRSSLAAVTGPGGTVVLVRRDVPDAVILADAELLLGERALTRLRVWLATERGAVTPFPR</sequence>
<dbReference type="EMBL" id="JAYMRS010000007">
    <property type="protein sequence ID" value="MFB8769777.1"/>
    <property type="molecule type" value="Genomic_DNA"/>
</dbReference>
<proteinExistence type="predicted"/>
<protein>
    <recommendedName>
        <fullName evidence="3">Ferrous iron transport protein A</fullName>
    </recommendedName>
</protein>
<gene>
    <name evidence="1" type="ORF">VSQ78_18870</name>
</gene>
<comment type="caution">
    <text evidence="1">The sequence shown here is derived from an EMBL/GenBank/DDBJ whole genome shotgun (WGS) entry which is preliminary data.</text>
</comment>
<keyword evidence="2" id="KW-1185">Reference proteome</keyword>